<name>W2T9D7_NECAM</name>
<gene>
    <name evidence="2" type="ORF">NECAME_10801</name>
</gene>
<protein>
    <submittedName>
        <fullName evidence="2">Uncharacterized protein</fullName>
    </submittedName>
</protein>
<dbReference type="KEGG" id="nai:NECAME_10801"/>
<feature type="region of interest" description="Disordered" evidence="1">
    <location>
        <begin position="389"/>
        <end position="409"/>
    </location>
</feature>
<evidence type="ECO:0000313" key="2">
    <source>
        <dbReference type="EMBL" id="ETN77791.1"/>
    </source>
</evidence>
<reference evidence="3" key="1">
    <citation type="journal article" date="2014" name="Nat. Genet.">
        <title>Genome of the human hookworm Necator americanus.</title>
        <authorList>
            <person name="Tang Y.T."/>
            <person name="Gao X."/>
            <person name="Rosa B.A."/>
            <person name="Abubucker S."/>
            <person name="Hallsworth-Pepin K."/>
            <person name="Martin J."/>
            <person name="Tyagi R."/>
            <person name="Heizer E."/>
            <person name="Zhang X."/>
            <person name="Bhonagiri-Palsikar V."/>
            <person name="Minx P."/>
            <person name="Warren W.C."/>
            <person name="Wang Q."/>
            <person name="Zhan B."/>
            <person name="Hotez P.J."/>
            <person name="Sternberg P.W."/>
            <person name="Dougall A."/>
            <person name="Gaze S.T."/>
            <person name="Mulvenna J."/>
            <person name="Sotillo J."/>
            <person name="Ranganathan S."/>
            <person name="Rabelo E.M."/>
            <person name="Wilson R.K."/>
            <person name="Felgner P.L."/>
            <person name="Bethony J."/>
            <person name="Hawdon J.M."/>
            <person name="Gasser R.B."/>
            <person name="Loukas A."/>
            <person name="Mitreva M."/>
        </authorList>
    </citation>
    <scope>NUCLEOTIDE SEQUENCE [LARGE SCALE GENOMIC DNA]</scope>
</reference>
<accession>W2T9D7</accession>
<evidence type="ECO:0000313" key="3">
    <source>
        <dbReference type="Proteomes" id="UP000053676"/>
    </source>
</evidence>
<proteinExistence type="predicted"/>
<dbReference type="EMBL" id="KI660151">
    <property type="protein sequence ID" value="ETN77791.1"/>
    <property type="molecule type" value="Genomic_DNA"/>
</dbReference>
<keyword evidence="3" id="KW-1185">Reference proteome</keyword>
<feature type="compositionally biased region" description="Low complexity" evidence="1">
    <location>
        <begin position="391"/>
        <end position="405"/>
    </location>
</feature>
<organism evidence="2 3">
    <name type="scientific">Necator americanus</name>
    <name type="common">Human hookworm</name>
    <dbReference type="NCBI Taxonomy" id="51031"/>
    <lineage>
        <taxon>Eukaryota</taxon>
        <taxon>Metazoa</taxon>
        <taxon>Ecdysozoa</taxon>
        <taxon>Nematoda</taxon>
        <taxon>Chromadorea</taxon>
        <taxon>Rhabditida</taxon>
        <taxon>Rhabditina</taxon>
        <taxon>Rhabditomorpha</taxon>
        <taxon>Strongyloidea</taxon>
        <taxon>Ancylostomatidae</taxon>
        <taxon>Bunostominae</taxon>
        <taxon>Necator</taxon>
    </lineage>
</organism>
<feature type="compositionally biased region" description="Basic and acidic residues" evidence="1">
    <location>
        <begin position="239"/>
        <end position="252"/>
    </location>
</feature>
<dbReference type="AlphaFoldDB" id="W2T9D7"/>
<sequence>MKKILQTFQMLTDKDVLYNGIFYIITQLTKFGSVRPGDISEQCRRKVQRGFVPFSSKRSKINGSEIFAVLKGLMEDPKKKFNEVKWFSGLFHEFGEKLETSLSSGSSSKMSSSSLAESKRVKSALESDSESTKTATGLEQISKKYEKSDAKEKVDEEKNFMKTQNLIQSHKNVVVEKKRNAEKVERISKEDKAGKGNGAVEQKGLEVKTGEELVPSVIKPVPVDCAALPPWILEEAEGKTQELLPEDEKPLEQSKTALKSGKRTAISIGQGQQVRAKSSELPSKRWAYKPRKPEEYVSLFAGSLTPKLAATAKTVLLANPPLGGGSAAVFKWDTQQSLITSTPVEVHTALVKSPSSALPKLPSSGFKFPATCQSKSAIELCPQGRAQQAESSTVVKSTSSPSPTSQAKAEAVVTLDDLNNGSINGDRTICCEDKRIALR</sequence>
<dbReference type="CTD" id="25350830"/>
<evidence type="ECO:0000256" key="1">
    <source>
        <dbReference type="SAM" id="MobiDB-lite"/>
    </source>
</evidence>
<dbReference type="Proteomes" id="UP000053676">
    <property type="component" value="Unassembled WGS sequence"/>
</dbReference>
<dbReference type="GeneID" id="25350830"/>
<dbReference type="OrthoDB" id="10671626at2759"/>
<feature type="region of interest" description="Disordered" evidence="1">
    <location>
        <begin position="239"/>
        <end position="274"/>
    </location>
</feature>